<evidence type="ECO:0000256" key="2">
    <source>
        <dbReference type="SAM" id="MobiDB-lite"/>
    </source>
</evidence>
<dbReference type="SUPFAM" id="SSF48452">
    <property type="entry name" value="TPR-like"/>
    <property type="match status" value="1"/>
</dbReference>
<accession>A0AA88GWC8</accession>
<dbReference type="Gene3D" id="1.25.40.10">
    <property type="entry name" value="Tetratricopeptide repeat domain"/>
    <property type="match status" value="1"/>
</dbReference>
<reference evidence="3 4" key="1">
    <citation type="journal article" date="2018" name="BMC Genomics">
        <title>The genome of Naegleria lovaniensis, the basis for a comparative approach to unravel pathogenicity factors of the human pathogenic amoeba N. fowleri.</title>
        <authorList>
            <person name="Liechti N."/>
            <person name="Schurch N."/>
            <person name="Bruggmann R."/>
            <person name="Wittwer M."/>
        </authorList>
    </citation>
    <scope>NUCLEOTIDE SEQUENCE [LARGE SCALE GENOMIC DNA]</scope>
    <source>
        <strain evidence="3 4">ATCC 30569</strain>
    </source>
</reference>
<dbReference type="EMBL" id="PYSW02000005">
    <property type="protein sequence ID" value="KAG2392150.1"/>
    <property type="molecule type" value="Genomic_DNA"/>
</dbReference>
<dbReference type="PANTHER" id="PTHR46014:SF1">
    <property type="entry name" value="TETRATRICOPEPTIDE REPEAT PROTEIN 1"/>
    <property type="match status" value="1"/>
</dbReference>
<gene>
    <name evidence="3" type="ORF">C9374_012402</name>
</gene>
<keyword evidence="4" id="KW-1185">Reference proteome</keyword>
<dbReference type="AlphaFoldDB" id="A0AA88GWC8"/>
<dbReference type="InterPro" id="IPR052769">
    <property type="entry name" value="TPR_domain_protein"/>
</dbReference>
<keyword evidence="1" id="KW-0175">Coiled coil</keyword>
<feature type="coiled-coil region" evidence="1">
    <location>
        <begin position="226"/>
        <end position="258"/>
    </location>
</feature>
<dbReference type="GeneID" id="68104856"/>
<evidence type="ECO:0000313" key="3">
    <source>
        <dbReference type="EMBL" id="KAG2392150.1"/>
    </source>
</evidence>
<evidence type="ECO:0000256" key="1">
    <source>
        <dbReference type="SAM" id="Coils"/>
    </source>
</evidence>
<dbReference type="Proteomes" id="UP000816034">
    <property type="component" value="Unassembled WGS sequence"/>
</dbReference>
<evidence type="ECO:0000313" key="4">
    <source>
        <dbReference type="Proteomes" id="UP000816034"/>
    </source>
</evidence>
<dbReference type="InterPro" id="IPR019734">
    <property type="entry name" value="TPR_rpt"/>
</dbReference>
<proteinExistence type="predicted"/>
<dbReference type="Gene3D" id="1.10.150.160">
    <property type="match status" value="1"/>
</dbReference>
<feature type="region of interest" description="Disordered" evidence="2">
    <location>
        <begin position="66"/>
        <end position="101"/>
    </location>
</feature>
<protein>
    <submittedName>
        <fullName evidence="3">Uncharacterized protein</fullName>
    </submittedName>
</protein>
<dbReference type="PANTHER" id="PTHR46014">
    <property type="entry name" value="TETRATRICOPEPTIDE REPEAT PROTEIN 1"/>
    <property type="match status" value="1"/>
</dbReference>
<sequence length="290" mass="33368">MQTSQEIPNLVQILSECNDIKERGNAFFKSRNLESAEKEYQQALNHLIVFIRECYSKAVDSKAIDESKHKQENNVVDKSSTEEQSLNTTEQPEVLQNERNSVPKEDDVLLTEKESIELLAKNLNVFEDVNSKRNDVKSLLIVLYSNLALTYYQLSLYSRSLEYCSIILDYLDQNHYKSLYKRSQCFEQLNNFQSSYQDMKKLNEMVIAQRENKSVSSENSIPDAMAKKILEDSERLQKKAEEEQKKQLDDMLGQLKDVGNQLLGAFGLSLDNFSLNKDPNSGGYSISMKK</sequence>
<comment type="caution">
    <text evidence="3">The sequence shown here is derived from an EMBL/GenBank/DDBJ whole genome shotgun (WGS) entry which is preliminary data.</text>
</comment>
<dbReference type="InterPro" id="IPR011990">
    <property type="entry name" value="TPR-like_helical_dom_sf"/>
</dbReference>
<feature type="compositionally biased region" description="Polar residues" evidence="2">
    <location>
        <begin position="73"/>
        <end position="91"/>
    </location>
</feature>
<dbReference type="SMART" id="SM00028">
    <property type="entry name" value="TPR"/>
    <property type="match status" value="2"/>
</dbReference>
<name>A0AA88GWC8_NAELO</name>
<organism evidence="3 4">
    <name type="scientific">Naegleria lovaniensis</name>
    <name type="common">Amoeba</name>
    <dbReference type="NCBI Taxonomy" id="51637"/>
    <lineage>
        <taxon>Eukaryota</taxon>
        <taxon>Discoba</taxon>
        <taxon>Heterolobosea</taxon>
        <taxon>Tetramitia</taxon>
        <taxon>Eutetramitia</taxon>
        <taxon>Vahlkampfiidae</taxon>
        <taxon>Naegleria</taxon>
    </lineage>
</organism>
<dbReference type="RefSeq" id="XP_044554044.1">
    <property type="nucleotide sequence ID" value="XM_044688165.1"/>
</dbReference>